<dbReference type="Proteomes" id="UP000567624">
    <property type="component" value="Unassembled WGS sequence"/>
</dbReference>
<dbReference type="AlphaFoldDB" id="A0A7K8QTE8"/>
<sequence>ALRGDVGTELALAGNSKETFPSSRAGPLGGDSYLTPERDKREGQTAFGISEEQRKKPVGFAAVTIAEFGIAQENVTPGWKGNSPASLKFRRRSTIGLRGSPENNTLIRYLAQQRSNR</sequence>
<gene>
    <name evidence="2" type="primary">Cdca2</name>
    <name evidence="2" type="ORF">SMICAP_R15431</name>
</gene>
<feature type="region of interest" description="Disordered" evidence="1">
    <location>
        <begin position="1"/>
        <end position="38"/>
    </location>
</feature>
<feature type="non-terminal residue" evidence="2">
    <location>
        <position position="117"/>
    </location>
</feature>
<reference evidence="2 3" key="1">
    <citation type="submission" date="2019-09" db="EMBL/GenBank/DDBJ databases">
        <title>Bird 10,000 Genomes (B10K) Project - Family phase.</title>
        <authorList>
            <person name="Zhang G."/>
        </authorList>
    </citation>
    <scope>NUCLEOTIDE SEQUENCE [LARGE SCALE GENOMIC DNA]</scope>
    <source>
        <strain evidence="2">B10K-CU-031-20</strain>
    </source>
</reference>
<evidence type="ECO:0000313" key="2">
    <source>
        <dbReference type="EMBL" id="NXF07872.1"/>
    </source>
</evidence>
<keyword evidence="3" id="KW-1185">Reference proteome</keyword>
<dbReference type="EMBL" id="VWYW01000237">
    <property type="protein sequence ID" value="NXF07872.1"/>
    <property type="molecule type" value="Genomic_DNA"/>
</dbReference>
<comment type="caution">
    <text evidence="2">The sequence shown here is derived from an EMBL/GenBank/DDBJ whole genome shotgun (WGS) entry which is preliminary data.</text>
</comment>
<name>A0A7K8QTE8_9PASS</name>
<evidence type="ECO:0000313" key="3">
    <source>
        <dbReference type="Proteomes" id="UP000567624"/>
    </source>
</evidence>
<feature type="non-terminal residue" evidence="2">
    <location>
        <position position="1"/>
    </location>
</feature>
<evidence type="ECO:0000256" key="1">
    <source>
        <dbReference type="SAM" id="MobiDB-lite"/>
    </source>
</evidence>
<proteinExistence type="predicted"/>
<accession>A0A7K8QTE8</accession>
<organism evidence="2 3">
    <name type="scientific">Smithornis capensis</name>
    <dbReference type="NCBI Taxonomy" id="363769"/>
    <lineage>
        <taxon>Eukaryota</taxon>
        <taxon>Metazoa</taxon>
        <taxon>Chordata</taxon>
        <taxon>Craniata</taxon>
        <taxon>Vertebrata</taxon>
        <taxon>Euteleostomi</taxon>
        <taxon>Archelosauria</taxon>
        <taxon>Archosauria</taxon>
        <taxon>Dinosauria</taxon>
        <taxon>Saurischia</taxon>
        <taxon>Theropoda</taxon>
        <taxon>Coelurosauria</taxon>
        <taxon>Aves</taxon>
        <taxon>Neognathae</taxon>
        <taxon>Neoaves</taxon>
        <taxon>Telluraves</taxon>
        <taxon>Australaves</taxon>
        <taxon>Passeriformes</taxon>
        <taxon>Eurylaimidae</taxon>
        <taxon>Smithornis</taxon>
    </lineage>
</organism>
<protein>
    <submittedName>
        <fullName evidence="2">CDCA2 protein</fullName>
    </submittedName>
</protein>